<dbReference type="InterPro" id="IPR027417">
    <property type="entry name" value="P-loop_NTPase"/>
</dbReference>
<accession>M7T454</accession>
<dbReference type="eggNOG" id="KOG4177">
    <property type="taxonomic scope" value="Eukaryota"/>
</dbReference>
<dbReference type="OrthoDB" id="194358at2759"/>
<organism evidence="3 4">
    <name type="scientific">Eutypa lata (strain UCR-EL1)</name>
    <name type="common">Grapevine dieback disease fungus</name>
    <name type="synonym">Eutypa armeniacae</name>
    <dbReference type="NCBI Taxonomy" id="1287681"/>
    <lineage>
        <taxon>Eukaryota</taxon>
        <taxon>Fungi</taxon>
        <taxon>Dikarya</taxon>
        <taxon>Ascomycota</taxon>
        <taxon>Pezizomycotina</taxon>
        <taxon>Sordariomycetes</taxon>
        <taxon>Xylariomycetidae</taxon>
        <taxon>Xylariales</taxon>
        <taxon>Diatrypaceae</taxon>
        <taxon>Eutypa</taxon>
    </lineage>
</organism>
<dbReference type="AlphaFoldDB" id="M7T454"/>
<dbReference type="Proteomes" id="UP000012174">
    <property type="component" value="Unassembled WGS sequence"/>
</dbReference>
<sequence>MDVKQMSVVKFFAKVNPKLNLKTSLRLRHPLTGLCGIPGAGKTVLCGAIVENVLQDSDESIAVAYFFCDYKSRETQQIEVILGSLAAQIALQNSRAFEHLEEYYDELHQKGELENPVETDRLIAVIQEMASQFGKLYIVVDALDECGVETYNIAEALKELVDGAKSINLAN</sequence>
<evidence type="ECO:0000259" key="2">
    <source>
        <dbReference type="Pfam" id="PF24883"/>
    </source>
</evidence>
<dbReference type="InterPro" id="IPR056884">
    <property type="entry name" value="NPHP3-like_N"/>
</dbReference>
<name>M7T454_EUTLA</name>
<dbReference type="PANTHER" id="PTHR10039">
    <property type="entry name" value="AMELOGENIN"/>
    <property type="match status" value="1"/>
</dbReference>
<dbReference type="STRING" id="1287681.M7T454"/>
<keyword evidence="1" id="KW-0677">Repeat</keyword>
<dbReference type="KEGG" id="ela:UCREL1_11654"/>
<dbReference type="PANTHER" id="PTHR10039:SF16">
    <property type="entry name" value="GPI INOSITOL-DEACYLASE"/>
    <property type="match status" value="1"/>
</dbReference>
<dbReference type="OMA" id="ECGVETY"/>
<evidence type="ECO:0000313" key="4">
    <source>
        <dbReference type="Proteomes" id="UP000012174"/>
    </source>
</evidence>
<protein>
    <submittedName>
        <fullName evidence="3">Putative ankyrin repeat protein</fullName>
    </submittedName>
</protein>
<proteinExistence type="predicted"/>
<gene>
    <name evidence="3" type="ORF">UCREL1_11654</name>
</gene>
<dbReference type="Pfam" id="PF24883">
    <property type="entry name" value="NPHP3_N"/>
    <property type="match status" value="1"/>
</dbReference>
<feature type="domain" description="Nephrocystin 3-like N-terminal" evidence="2">
    <location>
        <begin position="31"/>
        <end position="165"/>
    </location>
</feature>
<keyword evidence="4" id="KW-1185">Reference proteome</keyword>
<dbReference type="HOGENOM" id="CLU_1562875_0_0_1"/>
<evidence type="ECO:0000256" key="1">
    <source>
        <dbReference type="ARBA" id="ARBA00022737"/>
    </source>
</evidence>
<reference evidence="4" key="1">
    <citation type="journal article" date="2013" name="Genome Announc.">
        <title>Draft genome sequence of the grapevine dieback fungus Eutypa lata UCR-EL1.</title>
        <authorList>
            <person name="Blanco-Ulate B."/>
            <person name="Rolshausen P.E."/>
            <person name="Cantu D."/>
        </authorList>
    </citation>
    <scope>NUCLEOTIDE SEQUENCE [LARGE SCALE GENOMIC DNA]</scope>
    <source>
        <strain evidence="4">UCR-EL1</strain>
    </source>
</reference>
<dbReference type="SUPFAM" id="SSF52540">
    <property type="entry name" value="P-loop containing nucleoside triphosphate hydrolases"/>
    <property type="match status" value="1"/>
</dbReference>
<dbReference type="Gene3D" id="3.40.50.300">
    <property type="entry name" value="P-loop containing nucleotide triphosphate hydrolases"/>
    <property type="match status" value="1"/>
</dbReference>
<dbReference type="EMBL" id="KB707618">
    <property type="protein sequence ID" value="EMR61420.1"/>
    <property type="molecule type" value="Genomic_DNA"/>
</dbReference>
<evidence type="ECO:0000313" key="3">
    <source>
        <dbReference type="EMBL" id="EMR61420.1"/>
    </source>
</evidence>